<evidence type="ECO:0000259" key="12">
    <source>
        <dbReference type="Pfam" id="PF17483"/>
    </source>
</evidence>
<keyword evidence="6" id="KW-0564">Palmitate</keyword>
<keyword evidence="5" id="KW-0472">Membrane</keyword>
<dbReference type="Pfam" id="PF01298">
    <property type="entry name" value="TbpB_B_D"/>
    <property type="match status" value="2"/>
</dbReference>
<evidence type="ECO:0000313" key="14">
    <source>
        <dbReference type="EMBL" id="OBX59525.1"/>
    </source>
</evidence>
<proteinExistence type="predicted"/>
<dbReference type="Gene3D" id="2.40.160.90">
    <property type="match status" value="2"/>
</dbReference>
<reference evidence="14 15" key="1">
    <citation type="submission" date="2016-06" db="EMBL/GenBank/DDBJ databases">
        <title>Draft genome of Moraxella lacunata CCUG 57757A.</title>
        <authorList>
            <person name="Salva-Serra F."/>
            <person name="Engstrom-Jakobsson H."/>
            <person name="Thorell K."/>
            <person name="Gonzales-Siles L."/>
            <person name="Karlsson R."/>
            <person name="Boulund F."/>
            <person name="Engstrand L."/>
            <person name="Kristiansson E."/>
            <person name="Moore E."/>
        </authorList>
    </citation>
    <scope>NUCLEOTIDE SEQUENCE [LARGE SCALE GENOMIC DNA]</scope>
    <source>
        <strain evidence="14 15">CCUG 57757A</strain>
    </source>
</reference>
<keyword evidence="7" id="KW-0998">Cell outer membrane</keyword>
<dbReference type="GO" id="GO:0009279">
    <property type="term" value="C:cell outer membrane"/>
    <property type="evidence" value="ECO:0007669"/>
    <property type="project" value="UniProtKB-SubCell"/>
</dbReference>
<feature type="domain" description="Transferrin-binding protein B N-lobe handle" evidence="13">
    <location>
        <begin position="46"/>
        <end position="186"/>
    </location>
</feature>
<dbReference type="InterPro" id="IPR001677">
    <property type="entry name" value="TbpB_B_D"/>
</dbReference>
<dbReference type="InterPro" id="IPR035316">
    <property type="entry name" value="TbpB_C-lobe"/>
</dbReference>
<evidence type="ECO:0000256" key="10">
    <source>
        <dbReference type="SAM" id="SignalP"/>
    </source>
</evidence>
<evidence type="ECO:0000256" key="4">
    <source>
        <dbReference type="ARBA" id="ARBA00023026"/>
    </source>
</evidence>
<sequence>MKMTTKSTLTLSLAILMTACASNKGDVALTAIEPIKPPSTNTPIHEDVPTPPRTAEELDALMEPSLGFHMATVRRNLHADSTEEHVPLSADMIKPINDRLSRVVDRHKKDLNNLNGASSLYSDNYEDSHSPVPTSAGAWYGSRDRDYMKFVKSGWVADLQPRPNFATNTIHNGMNGFVFYQGTNPATALPTQTITYKGTWDFMTDAKKGRSSDEFHSEYKKNAGADYSAFSFHESTKDDAKWRDEGRTGDVSHTSVFTVDFANKTLTGELSRHKSKSEKVKRYDIKADIKDNRFRGSATASNPNDPFFKSNSKSLEGGFFGEHAEELAGKFLADDNSLFAVFGARQHKDGKWDDIDPTEKAFDAVKFGIDELDKSSLDTFGDATKLVINGRSFSLLPATGTADFIQTNKYDVNGKNLVISACCGNLNHVKFGTYFYDDNGSKSDAYLFLTGERTALSEMPKAGELEYHGTWQACILTKDSLTGAIDAGKGQNASRAEFGVNFDNKTLKGTLYAGGSVAPSIIIDNGVISGNGFTADFRTGEKGLSLDKSSMSGAVAHLSGKVDGGFYGKNATELGGSFYSERTSKKDGVAGVFGAKQQVKK</sequence>
<protein>
    <recommendedName>
        <fullName evidence="9">Transferrin-binding protein B</fullName>
    </recommendedName>
</protein>
<evidence type="ECO:0000259" key="11">
    <source>
        <dbReference type="Pfam" id="PF01298"/>
    </source>
</evidence>
<dbReference type="Pfam" id="PF17483">
    <property type="entry name" value="TbpB_C"/>
    <property type="match status" value="1"/>
</dbReference>
<dbReference type="RefSeq" id="WP_065256988.1">
    <property type="nucleotide sequence ID" value="NZ_LZDR01000124.1"/>
</dbReference>
<keyword evidence="4" id="KW-0843">Virulence</keyword>
<dbReference type="InterPro" id="IPR038669">
    <property type="entry name" value="TbpB_N-lobe_sf"/>
</dbReference>
<dbReference type="AlphaFoldDB" id="A0A1B8PVJ9"/>
<evidence type="ECO:0000259" key="13">
    <source>
        <dbReference type="Pfam" id="PF17484"/>
    </source>
</evidence>
<evidence type="ECO:0000256" key="2">
    <source>
        <dbReference type="ARBA" id="ARBA00004459"/>
    </source>
</evidence>
<dbReference type="SUPFAM" id="SSF56925">
    <property type="entry name" value="OMPA-like"/>
    <property type="match status" value="2"/>
</dbReference>
<feature type="signal peptide" evidence="10">
    <location>
        <begin position="1"/>
        <end position="21"/>
    </location>
</feature>
<keyword evidence="3 10" id="KW-0732">Signal</keyword>
<comment type="caution">
    <text evidence="14">The sequence shown here is derived from an EMBL/GenBank/DDBJ whole genome shotgun (WGS) entry which is preliminary data.</text>
</comment>
<dbReference type="Proteomes" id="UP000092607">
    <property type="component" value="Unassembled WGS sequence"/>
</dbReference>
<dbReference type="GO" id="GO:0009986">
    <property type="term" value="C:cell surface"/>
    <property type="evidence" value="ECO:0007669"/>
    <property type="project" value="UniProtKB-SubCell"/>
</dbReference>
<evidence type="ECO:0000256" key="9">
    <source>
        <dbReference type="ARBA" id="ARBA00023628"/>
    </source>
</evidence>
<gene>
    <name evidence="14" type="ORF">A9309_11350</name>
</gene>
<name>A0A1B8PVJ9_MORLA</name>
<dbReference type="InterPro" id="IPR038197">
    <property type="entry name" value="TbpB_C-lobe_sf"/>
</dbReference>
<feature type="domain" description="Transferrin-binding protein B C-lobe/N-lobe beta-barrel" evidence="11">
    <location>
        <begin position="190"/>
        <end position="346"/>
    </location>
</feature>
<feature type="domain" description="Transferrin-binding protein B C-lobe handle" evidence="12">
    <location>
        <begin position="361"/>
        <end position="454"/>
    </location>
</feature>
<evidence type="ECO:0000256" key="8">
    <source>
        <dbReference type="ARBA" id="ARBA00023288"/>
    </source>
</evidence>
<dbReference type="Gene3D" id="2.40.128.240">
    <property type="match status" value="1"/>
</dbReference>
<dbReference type="OrthoDB" id="6660701at2"/>
<dbReference type="Pfam" id="PF17484">
    <property type="entry name" value="TbpB_A"/>
    <property type="match status" value="1"/>
</dbReference>
<dbReference type="Gene3D" id="2.40.128.250">
    <property type="match status" value="1"/>
</dbReference>
<accession>A0A1B8PVJ9</accession>
<dbReference type="InterPro" id="IPR035313">
    <property type="entry name" value="TbpB_N-lobe"/>
</dbReference>
<evidence type="ECO:0000256" key="7">
    <source>
        <dbReference type="ARBA" id="ARBA00023237"/>
    </source>
</evidence>
<feature type="chain" id="PRO_5008611927" description="Transferrin-binding protein B" evidence="10">
    <location>
        <begin position="22"/>
        <end position="601"/>
    </location>
</feature>
<organism evidence="14 15">
    <name type="scientific">Moraxella lacunata</name>
    <dbReference type="NCBI Taxonomy" id="477"/>
    <lineage>
        <taxon>Bacteria</taxon>
        <taxon>Pseudomonadati</taxon>
        <taxon>Pseudomonadota</taxon>
        <taxon>Gammaproteobacteria</taxon>
        <taxon>Moraxellales</taxon>
        <taxon>Moraxellaceae</taxon>
        <taxon>Moraxella</taxon>
    </lineage>
</organism>
<comment type="subcellular location">
    <subcellularLocation>
        <location evidence="2">Cell outer membrane</location>
        <topology evidence="2">Lipid-anchor</topology>
    </subcellularLocation>
    <subcellularLocation>
        <location evidence="1">Cell surface</location>
    </subcellularLocation>
</comment>
<evidence type="ECO:0000256" key="5">
    <source>
        <dbReference type="ARBA" id="ARBA00023136"/>
    </source>
</evidence>
<dbReference type="EMBL" id="LZMS01000106">
    <property type="protein sequence ID" value="OBX59525.1"/>
    <property type="molecule type" value="Genomic_DNA"/>
</dbReference>
<dbReference type="PROSITE" id="PS51257">
    <property type="entry name" value="PROKAR_LIPOPROTEIN"/>
    <property type="match status" value="1"/>
</dbReference>
<dbReference type="InterPro" id="IPR011250">
    <property type="entry name" value="OMP/PagP_B-barrel"/>
</dbReference>
<evidence type="ECO:0000313" key="15">
    <source>
        <dbReference type="Proteomes" id="UP000092607"/>
    </source>
</evidence>
<evidence type="ECO:0000256" key="1">
    <source>
        <dbReference type="ARBA" id="ARBA00004241"/>
    </source>
</evidence>
<feature type="domain" description="Transferrin-binding protein B C-lobe/N-lobe beta-barrel" evidence="11">
    <location>
        <begin position="459"/>
        <end position="597"/>
    </location>
</feature>
<evidence type="ECO:0000256" key="3">
    <source>
        <dbReference type="ARBA" id="ARBA00022729"/>
    </source>
</evidence>
<evidence type="ECO:0000256" key="6">
    <source>
        <dbReference type="ARBA" id="ARBA00023139"/>
    </source>
</evidence>
<keyword evidence="8" id="KW-0449">Lipoprotein</keyword>